<reference evidence="2" key="1">
    <citation type="submission" date="2022-08" db="EMBL/GenBank/DDBJ databases">
        <authorList>
            <consortium name="DOE Joint Genome Institute"/>
            <person name="Min B."/>
            <person name="Riley R."/>
            <person name="Sierra-Patev S."/>
            <person name="Naranjo-Ortiz M."/>
            <person name="Looney B."/>
            <person name="Konkel Z."/>
            <person name="Slot J.C."/>
            <person name="Sakamoto Y."/>
            <person name="Steenwyk J.L."/>
            <person name="Rokas A."/>
            <person name="Carro J."/>
            <person name="Camarero S."/>
            <person name="Ferreira P."/>
            <person name="Molpeceres G."/>
            <person name="Ruiz-Duenas F.J."/>
            <person name="Serrano A."/>
            <person name="Henrissat B."/>
            <person name="Drula E."/>
            <person name="Hughes K.W."/>
            <person name="Mata J.L."/>
            <person name="Ishikawa N.K."/>
            <person name="Vargas-Isla R."/>
            <person name="Ushijima S."/>
            <person name="Smith C.A."/>
            <person name="Ahrendt S."/>
            <person name="Andreopoulos W."/>
            <person name="He G."/>
            <person name="Labutti K."/>
            <person name="Lipzen A."/>
            <person name="Ng V."/>
            <person name="Sandor L."/>
            <person name="Barry K."/>
            <person name="Martinez A.T."/>
            <person name="Xiao Y."/>
            <person name="Gibbons J.G."/>
            <person name="Terashima K."/>
            <person name="Hibbett D.S."/>
            <person name="Grigoriev I.V."/>
        </authorList>
    </citation>
    <scope>NUCLEOTIDE SEQUENCE</scope>
    <source>
        <strain evidence="2">TFB9207</strain>
    </source>
</reference>
<feature type="compositionally biased region" description="Low complexity" evidence="1">
    <location>
        <begin position="263"/>
        <end position="286"/>
    </location>
</feature>
<feature type="compositionally biased region" description="Low complexity" evidence="1">
    <location>
        <begin position="118"/>
        <end position="135"/>
    </location>
</feature>
<name>A0AA38PG30_9AGAR</name>
<feature type="compositionally biased region" description="Low complexity" evidence="1">
    <location>
        <begin position="187"/>
        <end position="205"/>
    </location>
</feature>
<accession>A0AA38PG30</accession>
<feature type="region of interest" description="Disordered" evidence="1">
    <location>
        <begin position="248"/>
        <end position="537"/>
    </location>
</feature>
<proteinExistence type="predicted"/>
<protein>
    <submittedName>
        <fullName evidence="2">Uncharacterized protein</fullName>
    </submittedName>
</protein>
<sequence length="586" mass="62545">MTTLAARLNELASANEKGLLNDDEYRILRQDAFERYTGLGDSGQSDAGAPFIGSSNLSLSQPIRLTATTSTQSRLKPTRRPSDINIKASPSTLSEKDKKSSNNVIASFIRRATSPLRPSASSPGPSNIPSSSSRKTSYEYTISRSDSRKNHKSNHPHSHANPVPDPHLLSPPTSPTRPLHHTKRTKGSSSPTGLSSTLTVSSTKPIPLSAISNPDIFEDGGLFTSADIRIAISELDEDAKRVIHAFDELQDSAIRRAKSKAQSSRTRSNVISPSSSSANPLSLPTLQHRDRADSAATPSGSGSSSLKPIHTRARSRSTTSIQPMPVMGVPHKSHPNLTARTASSTHTPTLQRKGSVSSLASSLLSLKSKASMPSLPSIPSIPSISTMPSMIRSRSGSVTSTNTYHNNPSNSILNASASLSGYSTSNSGRSMEKKPSMSNDAGSYGHGRSSTSTGTSSIHTSTSTSSTGRTSISSGHGNGYSPATPSPTTATARSHTLTRSNPKSNTSGSIHFKRDSTTESGQSYPSGSNHRSGDALEGLDEVENMEEIIQIQQRRRDVIGRYDARREYLKARLRGAELHERVMKGR</sequence>
<feature type="compositionally biased region" description="Low complexity" evidence="1">
    <location>
        <begin position="355"/>
        <end position="395"/>
    </location>
</feature>
<evidence type="ECO:0000313" key="3">
    <source>
        <dbReference type="Proteomes" id="UP001163846"/>
    </source>
</evidence>
<keyword evidence="3" id="KW-1185">Reference proteome</keyword>
<evidence type="ECO:0000256" key="1">
    <source>
        <dbReference type="SAM" id="MobiDB-lite"/>
    </source>
</evidence>
<feature type="compositionally biased region" description="Polar residues" evidence="1">
    <location>
        <begin position="518"/>
        <end position="530"/>
    </location>
</feature>
<feature type="compositionally biased region" description="Polar residues" evidence="1">
    <location>
        <begin position="497"/>
        <end position="509"/>
    </location>
</feature>
<feature type="compositionally biased region" description="Polar residues" evidence="1">
    <location>
        <begin position="335"/>
        <end position="354"/>
    </location>
</feature>
<dbReference type="AlphaFoldDB" id="A0AA38PG30"/>
<comment type="caution">
    <text evidence="2">The sequence shown here is derived from an EMBL/GenBank/DDBJ whole genome shotgun (WGS) entry which is preliminary data.</text>
</comment>
<feature type="compositionally biased region" description="Basic residues" evidence="1">
    <location>
        <begin position="149"/>
        <end position="158"/>
    </location>
</feature>
<feature type="region of interest" description="Disordered" evidence="1">
    <location>
        <begin position="37"/>
        <end position="215"/>
    </location>
</feature>
<feature type="compositionally biased region" description="Polar residues" evidence="1">
    <location>
        <begin position="53"/>
        <end position="75"/>
    </location>
</feature>
<organism evidence="2 3">
    <name type="scientific">Lentinula raphanica</name>
    <dbReference type="NCBI Taxonomy" id="153919"/>
    <lineage>
        <taxon>Eukaryota</taxon>
        <taxon>Fungi</taxon>
        <taxon>Dikarya</taxon>
        <taxon>Basidiomycota</taxon>
        <taxon>Agaricomycotina</taxon>
        <taxon>Agaricomycetes</taxon>
        <taxon>Agaricomycetidae</taxon>
        <taxon>Agaricales</taxon>
        <taxon>Marasmiineae</taxon>
        <taxon>Omphalotaceae</taxon>
        <taxon>Lentinula</taxon>
    </lineage>
</organism>
<evidence type="ECO:0000313" key="2">
    <source>
        <dbReference type="EMBL" id="KAJ3842005.1"/>
    </source>
</evidence>
<feature type="compositionally biased region" description="Polar residues" evidence="1">
    <location>
        <begin position="396"/>
        <end position="405"/>
    </location>
</feature>
<feature type="compositionally biased region" description="Low complexity" evidence="1">
    <location>
        <begin position="442"/>
        <end position="495"/>
    </location>
</feature>
<gene>
    <name evidence="2" type="ORF">F5878DRAFT_428565</name>
</gene>
<dbReference type="Proteomes" id="UP001163846">
    <property type="component" value="Unassembled WGS sequence"/>
</dbReference>
<dbReference type="EMBL" id="MU806020">
    <property type="protein sequence ID" value="KAJ3842005.1"/>
    <property type="molecule type" value="Genomic_DNA"/>
</dbReference>
<feature type="compositionally biased region" description="Low complexity" evidence="1">
    <location>
        <begin position="406"/>
        <end position="420"/>
    </location>
</feature>